<dbReference type="CDD" id="cd05233">
    <property type="entry name" value="SDR_c"/>
    <property type="match status" value="1"/>
</dbReference>
<dbReference type="PRINTS" id="PR00080">
    <property type="entry name" value="SDRFAMILY"/>
</dbReference>
<dbReference type="InterPro" id="IPR020904">
    <property type="entry name" value="Sc_DH/Rdtase_CS"/>
</dbReference>
<dbReference type="EMBL" id="LSEF01000063">
    <property type="protein sequence ID" value="OAF15246.1"/>
    <property type="molecule type" value="Genomic_DNA"/>
</dbReference>
<dbReference type="PROSITE" id="PS00061">
    <property type="entry name" value="ADH_SHORT"/>
    <property type="match status" value="1"/>
</dbReference>
<dbReference type="InterPro" id="IPR036291">
    <property type="entry name" value="NAD(P)-bd_dom_sf"/>
</dbReference>
<name>A0A176Z676_9BRAD</name>
<organism evidence="2 3">
    <name type="scientific">Bradyrhizobium neotropicale</name>
    <dbReference type="NCBI Taxonomy" id="1497615"/>
    <lineage>
        <taxon>Bacteria</taxon>
        <taxon>Pseudomonadati</taxon>
        <taxon>Pseudomonadota</taxon>
        <taxon>Alphaproteobacteria</taxon>
        <taxon>Hyphomicrobiales</taxon>
        <taxon>Nitrobacteraceae</taxon>
        <taxon>Bradyrhizobium</taxon>
    </lineage>
</organism>
<dbReference type="RefSeq" id="WP_063679496.1">
    <property type="nucleotide sequence ID" value="NZ_LSEF01000063.1"/>
</dbReference>
<dbReference type="PANTHER" id="PTHR42879">
    <property type="entry name" value="3-OXOACYL-(ACYL-CARRIER-PROTEIN) REDUCTASE"/>
    <property type="match status" value="1"/>
</dbReference>
<proteinExistence type="inferred from homology"/>
<dbReference type="NCBIfam" id="NF009466">
    <property type="entry name" value="PRK12826.1-2"/>
    <property type="match status" value="1"/>
</dbReference>
<evidence type="ECO:0000256" key="1">
    <source>
        <dbReference type="ARBA" id="ARBA00006484"/>
    </source>
</evidence>
<evidence type="ECO:0000313" key="3">
    <source>
        <dbReference type="Proteomes" id="UP000077173"/>
    </source>
</evidence>
<dbReference type="InterPro" id="IPR002347">
    <property type="entry name" value="SDR_fam"/>
</dbReference>
<dbReference type="PANTHER" id="PTHR42879:SF2">
    <property type="entry name" value="3-OXOACYL-[ACYL-CARRIER-PROTEIN] REDUCTASE FABG"/>
    <property type="match status" value="1"/>
</dbReference>
<dbReference type="SUPFAM" id="SSF51735">
    <property type="entry name" value="NAD(P)-binding Rossmann-fold domains"/>
    <property type="match status" value="1"/>
</dbReference>
<comment type="caution">
    <text evidence="2">The sequence shown here is derived from an EMBL/GenBank/DDBJ whole genome shotgun (WGS) entry which is preliminary data.</text>
</comment>
<evidence type="ECO:0000313" key="2">
    <source>
        <dbReference type="EMBL" id="OAF15246.1"/>
    </source>
</evidence>
<dbReference type="GO" id="GO:0032787">
    <property type="term" value="P:monocarboxylic acid metabolic process"/>
    <property type="evidence" value="ECO:0007669"/>
    <property type="project" value="UniProtKB-ARBA"/>
</dbReference>
<keyword evidence="3" id="KW-1185">Reference proteome</keyword>
<dbReference type="InterPro" id="IPR050259">
    <property type="entry name" value="SDR"/>
</dbReference>
<gene>
    <name evidence="2" type="ORF">AXW67_16140</name>
</gene>
<dbReference type="Gene3D" id="3.40.50.720">
    <property type="entry name" value="NAD(P)-binding Rossmann-like Domain"/>
    <property type="match status" value="1"/>
</dbReference>
<protein>
    <submittedName>
        <fullName evidence="2">3-ketoacyl-ACP reductase</fullName>
    </submittedName>
</protein>
<reference evidence="2 3" key="1">
    <citation type="submission" date="2016-02" db="EMBL/GenBank/DDBJ databases">
        <title>Draft genome sequence of the strain BR 10247T Bradyrhizobium neotropicale isolated from nodules of Centrolobium paraense.</title>
        <authorList>
            <person name="Simoes-Araujo J.L."/>
            <person name="Barauna A.C."/>
            <person name="Silva K."/>
            <person name="Zilli J.E."/>
        </authorList>
    </citation>
    <scope>NUCLEOTIDE SEQUENCE [LARGE SCALE GENOMIC DNA]</scope>
    <source>
        <strain evidence="2 3">BR 10247</strain>
    </source>
</reference>
<dbReference type="FunFam" id="3.40.50.720:FF:000084">
    <property type="entry name" value="Short-chain dehydrogenase reductase"/>
    <property type="match status" value="1"/>
</dbReference>
<dbReference type="Pfam" id="PF13561">
    <property type="entry name" value="adh_short_C2"/>
    <property type="match status" value="1"/>
</dbReference>
<sequence length="258" mass="27459">MDLDIKGLRVLVTAGAGGIGLAIARRFAGEGAKVHVCDVDEMALSTLTNSDPALTRSQCDVSDRAAVKTMFDATIRALGGLDVLVNNAGIAGPTAKIEEMNPEDWDRCVEVCLTGQFNCTRLAVPLLRESENASIVNISSAAGKVGFAMRTPYAAAKWGVIGLTKSLAIELGPDKIRVNAILPGLVAGDRQRRVLEAKAQQRGISYAEMERIAFSYTSIKDYVTPEQIADQILFMASPRGRTISGQAISICGDTQMLG</sequence>
<dbReference type="PRINTS" id="PR00081">
    <property type="entry name" value="GDHRDH"/>
</dbReference>
<dbReference type="AlphaFoldDB" id="A0A176Z676"/>
<dbReference type="Proteomes" id="UP000077173">
    <property type="component" value="Unassembled WGS sequence"/>
</dbReference>
<comment type="similarity">
    <text evidence="1">Belongs to the short-chain dehydrogenases/reductases (SDR) family.</text>
</comment>
<accession>A0A176Z676</accession>